<dbReference type="AlphaFoldDB" id="A0A841EPG2"/>
<dbReference type="Gene3D" id="1.10.10.10">
    <property type="entry name" value="Winged helix-like DNA-binding domain superfamily/Winged helix DNA-binding domain"/>
    <property type="match status" value="1"/>
</dbReference>
<dbReference type="RefSeq" id="WP_184132848.1">
    <property type="nucleotide sequence ID" value="NZ_JACHKT010000009.1"/>
</dbReference>
<dbReference type="InterPro" id="IPR013324">
    <property type="entry name" value="RNA_pol_sigma_r3/r4-like"/>
</dbReference>
<dbReference type="InterPro" id="IPR013325">
    <property type="entry name" value="RNA_pol_sigma_r2"/>
</dbReference>
<keyword evidence="5" id="KW-0175">Coiled coil</keyword>
<keyword evidence="2" id="KW-0805">Transcription regulation</keyword>
<gene>
    <name evidence="8" type="ORF">HNP25_001565</name>
</gene>
<protein>
    <submittedName>
        <fullName evidence="8">RNA polymerase sigma-70 factor (ECF subfamily)</fullName>
    </submittedName>
</protein>
<dbReference type="Gene3D" id="1.10.1740.10">
    <property type="match status" value="1"/>
</dbReference>
<dbReference type="PANTHER" id="PTHR43133">
    <property type="entry name" value="RNA POLYMERASE ECF-TYPE SIGMA FACTO"/>
    <property type="match status" value="1"/>
</dbReference>
<dbReference type="GO" id="GO:0016987">
    <property type="term" value="F:sigma factor activity"/>
    <property type="evidence" value="ECO:0007669"/>
    <property type="project" value="UniProtKB-KW"/>
</dbReference>
<feature type="domain" description="RNA polymerase sigma factor 70 region 4 type 2" evidence="7">
    <location>
        <begin position="125"/>
        <end position="177"/>
    </location>
</feature>
<sequence>MTKFEEDDVKLWIRFREGDNDAFTVIYNTYFKPLFHYGYHIAKDENLVKDCIHNLFVELWNSRSNLSDTTSIKFYLLRVMRRKVYRVLQKEGNYSDFLPDMETIDIVFSPELELISKQTEERQNNALQNAINQLSNRQKEAITLLYIEGLSYAEISEIMMLKVRSVYNLIHTALESLRKYLKQPGIWLFLSFLTH</sequence>
<dbReference type="NCBIfam" id="TIGR02937">
    <property type="entry name" value="sigma70-ECF"/>
    <property type="match status" value="1"/>
</dbReference>
<evidence type="ECO:0000256" key="3">
    <source>
        <dbReference type="ARBA" id="ARBA00023082"/>
    </source>
</evidence>
<evidence type="ECO:0000256" key="2">
    <source>
        <dbReference type="ARBA" id="ARBA00023015"/>
    </source>
</evidence>
<dbReference type="GO" id="GO:0003677">
    <property type="term" value="F:DNA binding"/>
    <property type="evidence" value="ECO:0007669"/>
    <property type="project" value="InterPro"/>
</dbReference>
<proteinExistence type="inferred from homology"/>
<comment type="caution">
    <text evidence="8">The sequence shown here is derived from an EMBL/GenBank/DDBJ whole genome shotgun (WGS) entry which is preliminary data.</text>
</comment>
<dbReference type="InterPro" id="IPR036388">
    <property type="entry name" value="WH-like_DNA-bd_sf"/>
</dbReference>
<dbReference type="GO" id="GO:0006352">
    <property type="term" value="P:DNA-templated transcription initiation"/>
    <property type="evidence" value="ECO:0007669"/>
    <property type="project" value="InterPro"/>
</dbReference>
<dbReference type="InterPro" id="IPR007627">
    <property type="entry name" value="RNA_pol_sigma70_r2"/>
</dbReference>
<feature type="domain" description="RNA polymerase sigma-70 region 2" evidence="6">
    <location>
        <begin position="27"/>
        <end position="92"/>
    </location>
</feature>
<reference evidence="8 9" key="1">
    <citation type="submission" date="2020-08" db="EMBL/GenBank/DDBJ databases">
        <title>Functional genomics of gut bacteria from endangered species of beetles.</title>
        <authorList>
            <person name="Carlos-Shanley C."/>
        </authorList>
    </citation>
    <scope>NUCLEOTIDE SEQUENCE [LARGE SCALE GENOMIC DNA]</scope>
    <source>
        <strain evidence="8 9">S00070</strain>
    </source>
</reference>
<accession>A0A841EPG2</accession>
<evidence type="ECO:0000256" key="5">
    <source>
        <dbReference type="SAM" id="Coils"/>
    </source>
</evidence>
<name>A0A841EPG2_9BACT</name>
<dbReference type="Pfam" id="PF04542">
    <property type="entry name" value="Sigma70_r2"/>
    <property type="match status" value="1"/>
</dbReference>
<comment type="similarity">
    <text evidence="1">Belongs to the sigma-70 factor family. ECF subfamily.</text>
</comment>
<dbReference type="Proteomes" id="UP000524404">
    <property type="component" value="Unassembled WGS sequence"/>
</dbReference>
<dbReference type="SUPFAM" id="SSF88659">
    <property type="entry name" value="Sigma3 and sigma4 domains of RNA polymerase sigma factors"/>
    <property type="match status" value="1"/>
</dbReference>
<evidence type="ECO:0000259" key="7">
    <source>
        <dbReference type="Pfam" id="PF08281"/>
    </source>
</evidence>
<evidence type="ECO:0000259" key="6">
    <source>
        <dbReference type="Pfam" id="PF04542"/>
    </source>
</evidence>
<evidence type="ECO:0000313" key="9">
    <source>
        <dbReference type="Proteomes" id="UP000524404"/>
    </source>
</evidence>
<dbReference type="SUPFAM" id="SSF88946">
    <property type="entry name" value="Sigma2 domain of RNA polymerase sigma factors"/>
    <property type="match status" value="1"/>
</dbReference>
<organism evidence="8 9">
    <name type="scientific">Arcicella rosea</name>
    <dbReference type="NCBI Taxonomy" id="502909"/>
    <lineage>
        <taxon>Bacteria</taxon>
        <taxon>Pseudomonadati</taxon>
        <taxon>Bacteroidota</taxon>
        <taxon>Cytophagia</taxon>
        <taxon>Cytophagales</taxon>
        <taxon>Flectobacillaceae</taxon>
        <taxon>Arcicella</taxon>
    </lineage>
</organism>
<dbReference type="InterPro" id="IPR014284">
    <property type="entry name" value="RNA_pol_sigma-70_dom"/>
</dbReference>
<dbReference type="CDD" id="cd06171">
    <property type="entry name" value="Sigma70_r4"/>
    <property type="match status" value="1"/>
</dbReference>
<keyword evidence="4" id="KW-0804">Transcription</keyword>
<evidence type="ECO:0000256" key="1">
    <source>
        <dbReference type="ARBA" id="ARBA00010641"/>
    </source>
</evidence>
<dbReference type="InterPro" id="IPR013249">
    <property type="entry name" value="RNA_pol_sigma70_r4_t2"/>
</dbReference>
<evidence type="ECO:0000313" key="8">
    <source>
        <dbReference type="EMBL" id="MBB6002913.1"/>
    </source>
</evidence>
<dbReference type="InterPro" id="IPR039425">
    <property type="entry name" value="RNA_pol_sigma-70-like"/>
</dbReference>
<keyword evidence="9" id="KW-1185">Reference proteome</keyword>
<keyword evidence="3" id="KW-0731">Sigma factor</keyword>
<feature type="coiled-coil region" evidence="5">
    <location>
        <begin position="117"/>
        <end position="144"/>
    </location>
</feature>
<dbReference type="PANTHER" id="PTHR43133:SF46">
    <property type="entry name" value="RNA POLYMERASE SIGMA-70 FACTOR ECF SUBFAMILY"/>
    <property type="match status" value="1"/>
</dbReference>
<dbReference type="EMBL" id="JACHKT010000009">
    <property type="protein sequence ID" value="MBB6002913.1"/>
    <property type="molecule type" value="Genomic_DNA"/>
</dbReference>
<dbReference type="Pfam" id="PF08281">
    <property type="entry name" value="Sigma70_r4_2"/>
    <property type="match status" value="1"/>
</dbReference>
<evidence type="ECO:0000256" key="4">
    <source>
        <dbReference type="ARBA" id="ARBA00023163"/>
    </source>
</evidence>